<evidence type="ECO:0000256" key="2">
    <source>
        <dbReference type="ARBA" id="ARBA00022730"/>
    </source>
</evidence>
<gene>
    <name evidence="6 7" type="primary">rps20</name>
</gene>
<proteinExistence type="inferred from homology"/>
<evidence type="ECO:0000313" key="7">
    <source>
        <dbReference type="EMBL" id="QFR99768.1"/>
    </source>
</evidence>
<evidence type="ECO:0000256" key="5">
    <source>
        <dbReference type="ARBA" id="ARBA00023274"/>
    </source>
</evidence>
<dbReference type="Gene3D" id="1.20.58.110">
    <property type="entry name" value="Ribosomal protein S20"/>
    <property type="match status" value="1"/>
</dbReference>
<dbReference type="InterPro" id="IPR002583">
    <property type="entry name" value="Ribosomal_bS20"/>
</dbReference>
<dbReference type="InterPro" id="IPR036510">
    <property type="entry name" value="Ribosomal_bS20_sf"/>
</dbReference>
<protein>
    <recommendedName>
        <fullName evidence="6">Small ribosomal subunit protein bS20c</fullName>
    </recommendedName>
</protein>
<evidence type="ECO:0000256" key="1">
    <source>
        <dbReference type="ARBA" id="ARBA00007634"/>
    </source>
</evidence>
<keyword evidence="7" id="KW-0934">Plastid</keyword>
<sequence length="98" mass="11538">MLNTMANIKSAKKRVRVGQRNLKLNRFYKSTVKTLVKKYRIAIKSFESTKDKETYDHLKSLVSKIYSRIDKAAKKKVFHPRKAARQKSRINKILKKIS</sequence>
<evidence type="ECO:0000256" key="6">
    <source>
        <dbReference type="HAMAP-Rule" id="MF_00500"/>
    </source>
</evidence>
<name>A0A5P8T0L4_9STRA</name>
<dbReference type="GO" id="GO:0070181">
    <property type="term" value="F:small ribosomal subunit rRNA binding"/>
    <property type="evidence" value="ECO:0007669"/>
    <property type="project" value="TreeGrafter"/>
</dbReference>
<dbReference type="GO" id="GO:0015935">
    <property type="term" value="C:small ribosomal subunit"/>
    <property type="evidence" value="ECO:0007669"/>
    <property type="project" value="TreeGrafter"/>
</dbReference>
<dbReference type="GO" id="GO:0003735">
    <property type="term" value="F:structural constituent of ribosome"/>
    <property type="evidence" value="ECO:0007669"/>
    <property type="project" value="InterPro"/>
</dbReference>
<keyword evidence="5 6" id="KW-0687">Ribonucleoprotein</keyword>
<keyword evidence="4 6" id="KW-0689">Ribosomal protein</keyword>
<dbReference type="PANTHER" id="PTHR33398:SF1">
    <property type="entry name" value="SMALL RIBOSOMAL SUBUNIT PROTEIN BS20C"/>
    <property type="match status" value="1"/>
</dbReference>
<reference evidence="7" key="2">
    <citation type="journal article" date="2019" name="Mitochondrial DNA Part B Resour">
        <title>The complete chloroplast genome of an edaphic oleaginous microalga Vischeria stellata SAG 33.83 (Eustigmatophyceae).</title>
        <authorList>
            <person name="Huang L."/>
            <person name="Gao B."/>
            <person name="Wang F."/>
            <person name="Zhao W."/>
            <person name="Zhang C."/>
        </authorList>
    </citation>
    <scope>NUCLEOTIDE SEQUENCE</scope>
    <source>
        <strain evidence="7">SAG 33.83</strain>
    </source>
</reference>
<dbReference type="NCBIfam" id="TIGR00029">
    <property type="entry name" value="S20"/>
    <property type="match status" value="1"/>
</dbReference>
<dbReference type="GO" id="GO:0009507">
    <property type="term" value="C:chloroplast"/>
    <property type="evidence" value="ECO:0007669"/>
    <property type="project" value="UniProtKB-SubCell"/>
</dbReference>
<organism evidence="7">
    <name type="scientific">Vischeria stellata</name>
    <dbReference type="NCBI Taxonomy" id="1104407"/>
    <lineage>
        <taxon>Eukaryota</taxon>
        <taxon>Sar</taxon>
        <taxon>Stramenopiles</taxon>
        <taxon>Ochrophyta</taxon>
        <taxon>Eustigmatophyceae</taxon>
        <taxon>Eustigmatales</taxon>
        <taxon>Chlorobotryaceae</taxon>
        <taxon>Vischeria</taxon>
    </lineage>
</organism>
<dbReference type="EMBL" id="MK212028">
    <property type="protein sequence ID" value="QFR99768.1"/>
    <property type="molecule type" value="Genomic_DNA"/>
</dbReference>
<keyword evidence="2 6" id="KW-0699">rRNA-binding</keyword>
<dbReference type="SUPFAM" id="SSF46992">
    <property type="entry name" value="Ribosomal protein S20"/>
    <property type="match status" value="1"/>
</dbReference>
<evidence type="ECO:0000256" key="4">
    <source>
        <dbReference type="ARBA" id="ARBA00022980"/>
    </source>
</evidence>
<geneLocation type="chloroplast" evidence="7"/>
<evidence type="ECO:0000256" key="3">
    <source>
        <dbReference type="ARBA" id="ARBA00022884"/>
    </source>
</evidence>
<dbReference type="PANTHER" id="PTHR33398">
    <property type="entry name" value="30S RIBOSOMAL PROTEIN S20"/>
    <property type="match status" value="1"/>
</dbReference>
<keyword evidence="7" id="KW-0150">Chloroplast</keyword>
<dbReference type="GO" id="GO:0006412">
    <property type="term" value="P:translation"/>
    <property type="evidence" value="ECO:0007669"/>
    <property type="project" value="UniProtKB-UniRule"/>
</dbReference>
<comment type="function">
    <text evidence="6">Binds directly to 16S ribosomal RNA.</text>
</comment>
<dbReference type="HAMAP" id="MF_00500">
    <property type="entry name" value="Ribosomal_bS20"/>
    <property type="match status" value="1"/>
</dbReference>
<comment type="subcellular location">
    <subcellularLocation>
        <location evidence="6">Plastid</location>
        <location evidence="6">Chloroplast</location>
    </subcellularLocation>
</comment>
<dbReference type="Pfam" id="PF01649">
    <property type="entry name" value="Ribosomal_S20p"/>
    <property type="match status" value="1"/>
</dbReference>
<keyword evidence="3 6" id="KW-0694">RNA-binding</keyword>
<accession>A0A5P8T0L4</accession>
<dbReference type="AlphaFoldDB" id="A0A5P8T0L4"/>
<reference evidence="7" key="1">
    <citation type="submission" date="2018-11" db="EMBL/GenBank/DDBJ databases">
        <authorList>
            <person name="Huang L.D."/>
            <person name="Gao B.Y."/>
            <person name="Zhang C.W."/>
        </authorList>
    </citation>
    <scope>NUCLEOTIDE SEQUENCE</scope>
    <source>
        <strain evidence="7">SAG 33.83</strain>
    </source>
</reference>
<comment type="similarity">
    <text evidence="1 6">Belongs to the bacterial ribosomal protein bS20 family.</text>
</comment>